<evidence type="ECO:0000313" key="1">
    <source>
        <dbReference type="EMBL" id="GFO59594.1"/>
    </source>
</evidence>
<proteinExistence type="predicted"/>
<name>A0A6V8MI39_9BACT</name>
<dbReference type="AlphaFoldDB" id="A0A6V8MI39"/>
<protein>
    <submittedName>
        <fullName evidence="1">Uncharacterized protein</fullName>
    </submittedName>
</protein>
<evidence type="ECO:0000313" key="2">
    <source>
        <dbReference type="Proteomes" id="UP000556026"/>
    </source>
</evidence>
<dbReference type="EMBL" id="BLXX01000005">
    <property type="protein sequence ID" value="GFO59594.1"/>
    <property type="molecule type" value="Genomic_DNA"/>
</dbReference>
<sequence>MKLGEPSSSFESGRILTYRIGEDADGYFLMDRMVRWSNIKYSLVFVFDNNGLLQKHRMVSVR</sequence>
<comment type="caution">
    <text evidence="1">The sequence shown here is derived from an EMBL/GenBank/DDBJ whole genome shotgun (WGS) entry which is preliminary data.</text>
</comment>
<accession>A0A6V8MI39</accession>
<organism evidence="1 2">
    <name type="scientific">Geomonas silvestris</name>
    <dbReference type="NCBI Taxonomy" id="2740184"/>
    <lineage>
        <taxon>Bacteria</taxon>
        <taxon>Pseudomonadati</taxon>
        <taxon>Thermodesulfobacteriota</taxon>
        <taxon>Desulfuromonadia</taxon>
        <taxon>Geobacterales</taxon>
        <taxon>Geobacteraceae</taxon>
        <taxon>Geomonas</taxon>
    </lineage>
</organism>
<reference evidence="2" key="1">
    <citation type="submission" date="2020-06" db="EMBL/GenBank/DDBJ databases">
        <title>Draft genomic sequence of Geomonas sp. Red330.</title>
        <authorList>
            <person name="Itoh H."/>
            <person name="Zhenxing X."/>
            <person name="Ushijima N."/>
            <person name="Masuda Y."/>
            <person name="Shiratori Y."/>
            <person name="Senoo K."/>
        </authorList>
    </citation>
    <scope>NUCLEOTIDE SEQUENCE [LARGE SCALE GENOMIC DNA]</scope>
    <source>
        <strain evidence="2">Red330</strain>
    </source>
</reference>
<dbReference type="Proteomes" id="UP000556026">
    <property type="component" value="Unassembled WGS sequence"/>
</dbReference>
<gene>
    <name evidence="1" type="ORF">GMST_19190</name>
</gene>
<keyword evidence="2" id="KW-1185">Reference proteome</keyword>